<dbReference type="InterPro" id="IPR036388">
    <property type="entry name" value="WH-like_DNA-bd_sf"/>
</dbReference>
<feature type="domain" description="HSF-type DNA-binding" evidence="13">
    <location>
        <begin position="387"/>
        <end position="491"/>
    </location>
</feature>
<feature type="compositionally biased region" description="Low complexity" evidence="12">
    <location>
        <begin position="8"/>
        <end position="27"/>
    </location>
</feature>
<feature type="compositionally biased region" description="Low complexity" evidence="12">
    <location>
        <begin position="663"/>
        <end position="691"/>
    </location>
</feature>
<organism evidence="14 15">
    <name type="scientific">Saccharomycodes ludwigii</name>
    <dbReference type="NCBI Taxonomy" id="36035"/>
    <lineage>
        <taxon>Eukaryota</taxon>
        <taxon>Fungi</taxon>
        <taxon>Dikarya</taxon>
        <taxon>Ascomycota</taxon>
        <taxon>Saccharomycotina</taxon>
        <taxon>Saccharomycetes</taxon>
        <taxon>Saccharomycodales</taxon>
        <taxon>Saccharomycodaceae</taxon>
        <taxon>Saccharomycodes</taxon>
    </lineage>
</organism>
<accession>A0A376B9J5</accession>
<dbReference type="GO" id="GO:0005634">
    <property type="term" value="C:nucleus"/>
    <property type="evidence" value="ECO:0007669"/>
    <property type="project" value="UniProtKB-SubCell"/>
</dbReference>
<protein>
    <recommendedName>
        <fullName evidence="9">Heat shock transcription factor</fullName>
    </recommendedName>
    <alternativeName>
        <fullName evidence="10">Heat shock factor protein</fullName>
    </alternativeName>
</protein>
<feature type="region of interest" description="Disordered" evidence="12">
    <location>
        <begin position="348"/>
        <end position="386"/>
    </location>
</feature>
<dbReference type="Pfam" id="PF00447">
    <property type="entry name" value="HSF_DNA-bind"/>
    <property type="match status" value="1"/>
</dbReference>
<name>A0A376B9J5_9ASCO</name>
<evidence type="ECO:0000256" key="5">
    <source>
        <dbReference type="ARBA" id="ARBA00023163"/>
    </source>
</evidence>
<feature type="compositionally biased region" description="Polar residues" evidence="12">
    <location>
        <begin position="351"/>
        <end position="363"/>
    </location>
</feature>
<dbReference type="GO" id="GO:0003700">
    <property type="term" value="F:DNA-binding transcription factor activity"/>
    <property type="evidence" value="ECO:0007669"/>
    <property type="project" value="InterPro"/>
</dbReference>
<proteinExistence type="inferred from homology"/>
<dbReference type="PANTHER" id="PTHR10015">
    <property type="entry name" value="HEAT SHOCK TRANSCRIPTION FACTOR"/>
    <property type="match status" value="1"/>
</dbReference>
<evidence type="ECO:0000256" key="11">
    <source>
        <dbReference type="RuleBase" id="RU004020"/>
    </source>
</evidence>
<comment type="subunit">
    <text evidence="8">Homotrimer. Homotrimerization increases the affinity of HSF1 to DNA.</text>
</comment>
<feature type="compositionally biased region" description="Polar residues" evidence="12">
    <location>
        <begin position="252"/>
        <end position="263"/>
    </location>
</feature>
<feature type="region of interest" description="Disordered" evidence="12">
    <location>
        <begin position="240"/>
        <end position="263"/>
    </location>
</feature>
<keyword evidence="6" id="KW-0539">Nucleus</keyword>
<dbReference type="VEuPathDB" id="FungiDB:SCODWIG_03052"/>
<feature type="compositionally biased region" description="Low complexity" evidence="12">
    <location>
        <begin position="639"/>
        <end position="656"/>
    </location>
</feature>
<dbReference type="SMART" id="SM00415">
    <property type="entry name" value="HSF"/>
    <property type="match status" value="1"/>
</dbReference>
<evidence type="ECO:0000256" key="7">
    <source>
        <dbReference type="ARBA" id="ARBA00059868"/>
    </source>
</evidence>
<gene>
    <name evidence="14" type="ORF">SCODWIG_03052</name>
</gene>
<dbReference type="AlphaFoldDB" id="A0A376B9J5"/>
<dbReference type="PANTHER" id="PTHR10015:SF427">
    <property type="entry name" value="HEAT SHOCK FACTOR PROTEIN"/>
    <property type="match status" value="1"/>
</dbReference>
<keyword evidence="3" id="KW-0805">Transcription regulation</keyword>
<dbReference type="PRINTS" id="PR00056">
    <property type="entry name" value="HSFDOMAIN"/>
</dbReference>
<evidence type="ECO:0000256" key="1">
    <source>
        <dbReference type="ARBA" id="ARBA00004123"/>
    </source>
</evidence>
<dbReference type="Gene3D" id="1.10.10.10">
    <property type="entry name" value="Winged helix-like DNA-binding domain superfamily/Winged helix DNA-binding domain"/>
    <property type="match status" value="1"/>
</dbReference>
<dbReference type="GO" id="GO:0043565">
    <property type="term" value="F:sequence-specific DNA binding"/>
    <property type="evidence" value="ECO:0007669"/>
    <property type="project" value="InterPro"/>
</dbReference>
<evidence type="ECO:0000313" key="14">
    <source>
        <dbReference type="EMBL" id="SSD61291.1"/>
    </source>
</evidence>
<dbReference type="FunFam" id="1.10.10.10:FF:000027">
    <property type="entry name" value="Heat shock transcription factor 1"/>
    <property type="match status" value="1"/>
</dbReference>
<reference evidence="15" key="1">
    <citation type="submission" date="2018-06" db="EMBL/GenBank/DDBJ databases">
        <authorList>
            <person name="Guldener U."/>
        </authorList>
    </citation>
    <scope>NUCLEOTIDE SEQUENCE [LARGE SCALE GENOMIC DNA]</scope>
    <source>
        <strain evidence="15">UTAD17</strain>
    </source>
</reference>
<feature type="compositionally biased region" description="Low complexity" evidence="12">
    <location>
        <begin position="240"/>
        <end position="251"/>
    </location>
</feature>
<comment type="function">
    <text evidence="7">DNA-binding transcription factor that specifically binds heat shock promoter elements (HSE) and activates transcription.</text>
</comment>
<evidence type="ECO:0000256" key="3">
    <source>
        <dbReference type="ARBA" id="ARBA00023015"/>
    </source>
</evidence>
<evidence type="ECO:0000256" key="8">
    <source>
        <dbReference type="ARBA" id="ARBA00062447"/>
    </source>
</evidence>
<dbReference type="GO" id="GO:0032993">
    <property type="term" value="C:protein-DNA complex"/>
    <property type="evidence" value="ECO:0007669"/>
    <property type="project" value="UniProtKB-ARBA"/>
</dbReference>
<evidence type="ECO:0000259" key="13">
    <source>
        <dbReference type="SMART" id="SM00415"/>
    </source>
</evidence>
<keyword evidence="4" id="KW-0238">DNA-binding</keyword>
<keyword evidence="15" id="KW-1185">Reference proteome</keyword>
<evidence type="ECO:0000256" key="10">
    <source>
        <dbReference type="ARBA" id="ARBA00084017"/>
    </source>
</evidence>
<evidence type="ECO:0000256" key="9">
    <source>
        <dbReference type="ARBA" id="ARBA00068818"/>
    </source>
</evidence>
<evidence type="ECO:0000256" key="2">
    <source>
        <dbReference type="ARBA" id="ARBA00006403"/>
    </source>
</evidence>
<sequence>MGGNAIFTTTTTTTTNNNNKNKNKNNTIEANTTIPSPKAFEKISSNSTTSFTPHLQPHLNNVTNSSKNTTDANAGMWNNELNLNFGTTGGNTTNTTTPGTKYLKDSIDKKNISSTSNNNIEDEDVIEDIINPNFEAVEVMNDDSNIDRPCSPLTLINQRFDEQTRSNNLEFMNAIASNKISGSTTHNNNGNNDTANLNSNNHNINVGTSLQKFDNKVASPLRNSPRLRHATLGLYNYKQNQNHQQQQKQLQGDNFASSSPSTAQQKALLLQQQVQQINPHFHALNSAIGNATSRNNNNTTGFITSENAITATTNTANTKYPQQSPLLSQNLLPYNANLRQQLFKNKAKTGGYSNNAGGNITANKKQKKRNKDGSPTDDSQLQQQHKSRPAFVNKLWSMVNDPKTDYLISWSEDGKSFFVHNQEKFVHEVLPKYFKHCKIASFVRQLNMYGWHKVQDVRSGAMEDSSDDKLQFSNTNFIRGREDLLDLIIRQKTNNNHSSTNSINDIDNEIAINNLSANAGVLTKAYNYNINSGIVNGTSNATRHNSNYMPLITTQPQLDATLLVTELETIKFNQLAIAEDLKRLSKDHELLWKENIAAMKRHEQQERALEKMLKLMASYFGPGITKFIKDDVGNTDNGAASNNYVNTNNVNSGNDVGNDHTHNNNNNNGNNNGNNINSNDNDNGNNNNSNDNDNDDKDRKSVV</sequence>
<evidence type="ECO:0000313" key="15">
    <source>
        <dbReference type="Proteomes" id="UP000262825"/>
    </source>
</evidence>
<feature type="region of interest" description="Disordered" evidence="12">
    <location>
        <begin position="639"/>
        <end position="703"/>
    </location>
</feature>
<evidence type="ECO:0000256" key="4">
    <source>
        <dbReference type="ARBA" id="ARBA00023125"/>
    </source>
</evidence>
<dbReference type="Proteomes" id="UP000262825">
    <property type="component" value="Unassembled WGS sequence"/>
</dbReference>
<dbReference type="InterPro" id="IPR000232">
    <property type="entry name" value="HSF_DNA-bd"/>
</dbReference>
<dbReference type="SUPFAM" id="SSF46785">
    <property type="entry name" value="Winged helix' DNA-binding domain"/>
    <property type="match status" value="1"/>
</dbReference>
<evidence type="ECO:0000256" key="12">
    <source>
        <dbReference type="SAM" id="MobiDB-lite"/>
    </source>
</evidence>
<dbReference type="InterPro" id="IPR036390">
    <property type="entry name" value="WH_DNA-bd_sf"/>
</dbReference>
<keyword evidence="5" id="KW-0804">Transcription</keyword>
<comment type="subcellular location">
    <subcellularLocation>
        <location evidence="1">Nucleus</location>
    </subcellularLocation>
</comment>
<evidence type="ECO:0000256" key="6">
    <source>
        <dbReference type="ARBA" id="ARBA00023242"/>
    </source>
</evidence>
<dbReference type="EMBL" id="UFAJ01000640">
    <property type="protein sequence ID" value="SSD61291.1"/>
    <property type="molecule type" value="Genomic_DNA"/>
</dbReference>
<feature type="region of interest" description="Disordered" evidence="12">
    <location>
        <begin position="1"/>
        <end position="49"/>
    </location>
</feature>
<comment type="similarity">
    <text evidence="2 11">Belongs to the HSF family.</text>
</comment>